<dbReference type="Proteomes" id="UP000013568">
    <property type="component" value="Unassembled WGS sequence"/>
</dbReference>
<feature type="non-terminal residue" evidence="1">
    <location>
        <position position="97"/>
    </location>
</feature>
<dbReference type="HOGENOM" id="CLU_2351751_0_0_6"/>
<accession>E9CQY7</accession>
<gene>
    <name evidence="1" type="ORF">SSYM_0318</name>
</gene>
<reference evidence="2" key="1">
    <citation type="journal article" date="2011" name="Genome Biol. Evol.">
        <title>Massive genomic decay in Serratia symbiotica, a recently evolved symbiont of aphids.</title>
        <authorList>
            <person name="Burke G.R."/>
            <person name="Moran N.A."/>
        </authorList>
    </citation>
    <scope>NUCLEOTIDE SEQUENCE [LARGE SCALE GENOMIC DNA]</scope>
    <source>
        <strain evidence="2">Tucson</strain>
    </source>
</reference>
<dbReference type="EMBL" id="GL636469">
    <property type="protein sequence ID" value="EFW11033.1"/>
    <property type="molecule type" value="Genomic_DNA"/>
</dbReference>
<keyword evidence="2" id="KW-1185">Reference proteome</keyword>
<protein>
    <submittedName>
        <fullName evidence="1">Uncharacterized protein</fullName>
    </submittedName>
</protein>
<evidence type="ECO:0000313" key="1">
    <source>
        <dbReference type="EMBL" id="EFW11033.1"/>
    </source>
</evidence>
<evidence type="ECO:0000313" key="2">
    <source>
        <dbReference type="Proteomes" id="UP000013568"/>
    </source>
</evidence>
<dbReference type="AlphaFoldDB" id="E9CQY7"/>
<organism evidence="1 2">
    <name type="scientific">Serratia symbiotica str. Tucson</name>
    <dbReference type="NCBI Taxonomy" id="914128"/>
    <lineage>
        <taxon>Bacteria</taxon>
        <taxon>Pseudomonadati</taxon>
        <taxon>Pseudomonadota</taxon>
        <taxon>Gammaproteobacteria</taxon>
        <taxon>Enterobacterales</taxon>
        <taxon>Yersiniaceae</taxon>
        <taxon>Serratia</taxon>
        <taxon>Serratia symbiotica</taxon>
    </lineage>
</organism>
<proteinExistence type="predicted"/>
<sequence>MYTFLTLIIIYAFLFIVTMMEKRKDKIEISIIRDNEEVAIKNIPRHELFSIYHRALRSWRVFHIFSYMVKEFLISLQHVIFMTPKLIVITLTCYFIY</sequence>
<name>E9CQY7_9GAMM</name>